<dbReference type="EMBL" id="CP006905">
    <property type="protein sequence ID" value="AIY83112.1"/>
    <property type="molecule type" value="Genomic_DNA"/>
</dbReference>
<dbReference type="HOGENOM" id="CLU_2465814_0_0_9"/>
<dbReference type="RefSeq" id="WP_039312235.1">
    <property type="nucleotide sequence ID" value="NZ_CP006905.1"/>
</dbReference>
<dbReference type="AlphaFoldDB" id="A0A0A7FU22"/>
<dbReference type="Proteomes" id="UP000030635">
    <property type="component" value="Chromosome"/>
</dbReference>
<keyword evidence="2" id="KW-1185">Reference proteome</keyword>
<name>A0A0A7FU22_9CLOT</name>
<protein>
    <submittedName>
        <fullName evidence="1">Uncharacterized protein</fullName>
    </submittedName>
</protein>
<dbReference type="OrthoDB" id="1930924at2"/>
<sequence>MNIELIWKRIVENEGKDFKKKGGKVFTYNLIGENTIKLNTTNRSISKSQFEKALNFVPLDKTTPIQNLQAPSYIYGILMDDRIRKENW</sequence>
<evidence type="ECO:0000313" key="2">
    <source>
        <dbReference type="Proteomes" id="UP000030635"/>
    </source>
</evidence>
<proteinExistence type="predicted"/>
<organism evidence="1 2">
    <name type="scientific">Clostridium baratii str. Sullivan</name>
    <dbReference type="NCBI Taxonomy" id="1415775"/>
    <lineage>
        <taxon>Bacteria</taxon>
        <taxon>Bacillati</taxon>
        <taxon>Bacillota</taxon>
        <taxon>Clostridia</taxon>
        <taxon>Eubacteriales</taxon>
        <taxon>Clostridiaceae</taxon>
        <taxon>Clostridium</taxon>
    </lineage>
</organism>
<accession>A0A0A7FU22</accession>
<dbReference type="KEGG" id="cbv:U729_1029"/>
<evidence type="ECO:0000313" key="1">
    <source>
        <dbReference type="EMBL" id="AIY83112.1"/>
    </source>
</evidence>
<dbReference type="eggNOG" id="ENOG50324F1">
    <property type="taxonomic scope" value="Bacteria"/>
</dbReference>
<reference evidence="1 2" key="1">
    <citation type="journal article" date="2015" name="Infect. Genet. Evol.">
        <title>Genomic sequences of six botulinum neurotoxin-producing strains representing three clostridial species illustrate the mobility and diversity of botulinum neurotoxin genes.</title>
        <authorList>
            <person name="Smith T.J."/>
            <person name="Hill K.K."/>
            <person name="Xie G."/>
            <person name="Foley B.T."/>
            <person name="Williamson C.H."/>
            <person name="Foster J.T."/>
            <person name="Johnson S.L."/>
            <person name="Chertkov O."/>
            <person name="Teshima H."/>
            <person name="Gibbons H.S."/>
            <person name="Johnsky L.A."/>
            <person name="Karavis M.A."/>
            <person name="Smith L.A."/>
        </authorList>
    </citation>
    <scope>NUCLEOTIDE SEQUENCE [LARGE SCALE GENOMIC DNA]</scope>
    <source>
        <strain evidence="1">Sullivan</strain>
    </source>
</reference>
<gene>
    <name evidence="1" type="ORF">U729_1029</name>
</gene>